<evidence type="ECO:0000313" key="4">
    <source>
        <dbReference type="Proteomes" id="UP001419910"/>
    </source>
</evidence>
<organism evidence="3 4">
    <name type="scientific">Sphingomonas oligophenolica</name>
    <dbReference type="NCBI Taxonomy" id="301154"/>
    <lineage>
        <taxon>Bacteria</taxon>
        <taxon>Pseudomonadati</taxon>
        <taxon>Pseudomonadota</taxon>
        <taxon>Alphaproteobacteria</taxon>
        <taxon>Sphingomonadales</taxon>
        <taxon>Sphingomonadaceae</taxon>
        <taxon>Sphingomonas</taxon>
    </lineage>
</organism>
<dbReference type="SMART" id="SM00245">
    <property type="entry name" value="TSPc"/>
    <property type="match status" value="1"/>
</dbReference>
<dbReference type="Pfam" id="PF03572">
    <property type="entry name" value="Peptidase_S41"/>
    <property type="match status" value="1"/>
</dbReference>
<dbReference type="PANTHER" id="PTHR11261">
    <property type="entry name" value="INTERPHOTORECEPTOR RETINOID-BINDING PROTEIN"/>
    <property type="match status" value="1"/>
</dbReference>
<reference evidence="3 4" key="1">
    <citation type="submission" date="2024-05" db="EMBL/GenBank/DDBJ databases">
        <authorList>
            <person name="Liu Q."/>
            <person name="Xin Y.-H."/>
        </authorList>
    </citation>
    <scope>NUCLEOTIDE SEQUENCE [LARGE SCALE GENOMIC DNA]</scope>
    <source>
        <strain evidence="3 4">CGMCC 1.10181</strain>
    </source>
</reference>
<dbReference type="Proteomes" id="UP001419910">
    <property type="component" value="Unassembled WGS sequence"/>
</dbReference>
<gene>
    <name evidence="3" type="ORF">ABC974_02215</name>
</gene>
<feature type="signal peptide" evidence="1">
    <location>
        <begin position="1"/>
        <end position="25"/>
    </location>
</feature>
<name>A0ABU9XY26_9SPHN</name>
<keyword evidence="4" id="KW-1185">Reference proteome</keyword>
<dbReference type="EMBL" id="JBDIME010000001">
    <property type="protein sequence ID" value="MEN2788426.1"/>
    <property type="molecule type" value="Genomic_DNA"/>
</dbReference>
<dbReference type="SUPFAM" id="SSF52096">
    <property type="entry name" value="ClpP/crotonase"/>
    <property type="match status" value="1"/>
</dbReference>
<accession>A0ABU9XY26</accession>
<dbReference type="PANTHER" id="PTHR11261:SF3">
    <property type="entry name" value="RETINOL-BINDING PROTEIN 3"/>
    <property type="match status" value="1"/>
</dbReference>
<dbReference type="CDD" id="cd07563">
    <property type="entry name" value="Peptidase_S41_IRBP"/>
    <property type="match status" value="1"/>
</dbReference>
<comment type="caution">
    <text evidence="3">The sequence shown here is derived from an EMBL/GenBank/DDBJ whole genome shotgun (WGS) entry which is preliminary data.</text>
</comment>
<proteinExistence type="predicted"/>
<dbReference type="InterPro" id="IPR005151">
    <property type="entry name" value="Tail-specific_protease"/>
</dbReference>
<dbReference type="InterPro" id="IPR029045">
    <property type="entry name" value="ClpP/crotonase-like_dom_sf"/>
</dbReference>
<feature type="domain" description="Tail specific protease" evidence="2">
    <location>
        <begin position="136"/>
        <end position="343"/>
    </location>
</feature>
<keyword evidence="1" id="KW-0732">Signal</keyword>
<feature type="chain" id="PRO_5047182170" evidence="1">
    <location>
        <begin position="26"/>
        <end position="384"/>
    </location>
</feature>
<dbReference type="RefSeq" id="WP_343888048.1">
    <property type="nucleotide sequence ID" value="NZ_BAAAEH010000005.1"/>
</dbReference>
<protein>
    <submittedName>
        <fullName evidence="3">S41 family peptidase</fullName>
    </submittedName>
</protein>
<evidence type="ECO:0000259" key="2">
    <source>
        <dbReference type="SMART" id="SM00245"/>
    </source>
</evidence>
<dbReference type="Gene3D" id="3.90.226.10">
    <property type="entry name" value="2-enoyl-CoA Hydratase, Chain A, domain 1"/>
    <property type="match status" value="1"/>
</dbReference>
<sequence>MPPTSVLKSVVVLCFAALSVVGVQAQELAPAGQTASAVEPRAVAERVAALLEADYLDAETGRAYASRMRDQAARGAYDGLAGATLADRLTLDLLAVKDDRHLRVRFGAPMMRKMSGPVVRGGPGGPGPAHDVNPPPEAMSFLSGAPAIERAGWIAPGIAYIRFNEFPPEAAVTEATRTFLRDHAYATTLIFDLRTNRGGGPAQMDVIFPALFSKPTRLVDMATRGGNERLGPGGPNLRPAEAGPGFVKEYWVTPGIASPLQRARIFVLTSPATGSAGEMFAAALKWSGRGTLIGAPTAGANHFVSMEPLDGGLTLFVPVGRTFNPADGKDWEGDGIAPDIAAAPEEALTTALVRAGLPEAQAASLAEEYRPGLPMTRPPAVSPR</sequence>
<evidence type="ECO:0000256" key="1">
    <source>
        <dbReference type="SAM" id="SignalP"/>
    </source>
</evidence>
<evidence type="ECO:0000313" key="3">
    <source>
        <dbReference type="EMBL" id="MEN2788426.1"/>
    </source>
</evidence>